<feature type="region of interest" description="Disordered" evidence="1">
    <location>
        <begin position="141"/>
        <end position="168"/>
    </location>
</feature>
<accession>A0A139AYT4</accession>
<dbReference type="Pfam" id="PF00172">
    <property type="entry name" value="Zn_clus"/>
    <property type="match status" value="1"/>
</dbReference>
<dbReference type="SMART" id="SM00066">
    <property type="entry name" value="GAL4"/>
    <property type="match status" value="1"/>
</dbReference>
<evidence type="ECO:0000256" key="1">
    <source>
        <dbReference type="SAM" id="MobiDB-lite"/>
    </source>
</evidence>
<proteinExistence type="predicted"/>
<dbReference type="GO" id="GO:0000981">
    <property type="term" value="F:DNA-binding transcription factor activity, RNA polymerase II-specific"/>
    <property type="evidence" value="ECO:0007669"/>
    <property type="project" value="InterPro"/>
</dbReference>
<feature type="domain" description="Zn(2)-C6 fungal-type" evidence="2">
    <location>
        <begin position="182"/>
        <end position="223"/>
    </location>
</feature>
<dbReference type="Proteomes" id="UP000070544">
    <property type="component" value="Unassembled WGS sequence"/>
</dbReference>
<feature type="compositionally biased region" description="Polar residues" evidence="1">
    <location>
        <begin position="143"/>
        <end position="158"/>
    </location>
</feature>
<protein>
    <recommendedName>
        <fullName evidence="2">Zn(2)-C6 fungal-type domain-containing protein</fullName>
    </recommendedName>
</protein>
<dbReference type="AlphaFoldDB" id="A0A139AYT4"/>
<organism evidence="3 4">
    <name type="scientific">Gonapodya prolifera (strain JEL478)</name>
    <name type="common">Monoblepharis prolifera</name>
    <dbReference type="NCBI Taxonomy" id="1344416"/>
    <lineage>
        <taxon>Eukaryota</taxon>
        <taxon>Fungi</taxon>
        <taxon>Fungi incertae sedis</taxon>
        <taxon>Chytridiomycota</taxon>
        <taxon>Chytridiomycota incertae sedis</taxon>
        <taxon>Monoblepharidomycetes</taxon>
        <taxon>Monoblepharidales</taxon>
        <taxon>Gonapodyaceae</taxon>
        <taxon>Gonapodya</taxon>
    </lineage>
</organism>
<reference evidence="3 4" key="1">
    <citation type="journal article" date="2015" name="Genome Biol. Evol.">
        <title>Phylogenomic analyses indicate that early fungi evolved digesting cell walls of algal ancestors of land plants.</title>
        <authorList>
            <person name="Chang Y."/>
            <person name="Wang S."/>
            <person name="Sekimoto S."/>
            <person name="Aerts A.L."/>
            <person name="Choi C."/>
            <person name="Clum A."/>
            <person name="LaButti K.M."/>
            <person name="Lindquist E.A."/>
            <person name="Yee Ngan C."/>
            <person name="Ohm R.A."/>
            <person name="Salamov A.A."/>
            <person name="Grigoriev I.V."/>
            <person name="Spatafora J.W."/>
            <person name="Berbee M.L."/>
        </authorList>
    </citation>
    <scope>NUCLEOTIDE SEQUENCE [LARGE SCALE GENOMIC DNA]</scope>
    <source>
        <strain evidence="3 4">JEL478</strain>
    </source>
</reference>
<keyword evidence="4" id="KW-1185">Reference proteome</keyword>
<evidence type="ECO:0000313" key="4">
    <source>
        <dbReference type="Proteomes" id="UP000070544"/>
    </source>
</evidence>
<feature type="region of interest" description="Disordered" evidence="1">
    <location>
        <begin position="273"/>
        <end position="311"/>
    </location>
</feature>
<evidence type="ECO:0000313" key="3">
    <source>
        <dbReference type="EMBL" id="KXS21625.1"/>
    </source>
</evidence>
<feature type="compositionally biased region" description="Polar residues" evidence="1">
    <location>
        <begin position="1"/>
        <end position="21"/>
    </location>
</feature>
<dbReference type="OrthoDB" id="2525012at2759"/>
<dbReference type="Gene3D" id="4.10.240.10">
    <property type="entry name" value="Zn(2)-C6 fungal-type DNA-binding domain"/>
    <property type="match status" value="1"/>
</dbReference>
<dbReference type="InterPro" id="IPR036864">
    <property type="entry name" value="Zn2-C6_fun-type_DNA-bd_sf"/>
</dbReference>
<dbReference type="InterPro" id="IPR001138">
    <property type="entry name" value="Zn2Cys6_DnaBD"/>
</dbReference>
<dbReference type="CDD" id="cd00067">
    <property type="entry name" value="GAL4"/>
    <property type="match status" value="1"/>
</dbReference>
<dbReference type="SUPFAM" id="SSF57701">
    <property type="entry name" value="Zn2/Cys6 DNA-binding domain"/>
    <property type="match status" value="1"/>
</dbReference>
<dbReference type="PROSITE" id="PS50048">
    <property type="entry name" value="ZN2_CY6_FUNGAL_2"/>
    <property type="match status" value="1"/>
</dbReference>
<name>A0A139AYT4_GONPJ</name>
<sequence length="362" mass="39738">MLSAHGASNQHLSFGSITTTPGAGAPNSPRELPSPFSSLLAASLGADALPAPHDSFGNADDAGRFHPSKFMHVARPEYNAIPTISGHFQQFEQAAPELYTSPTFLSRELHPPTTELHINHSNFATQAFDVPPQFIAQVEIGHEQQSQTPPTWFRNSNPPHHATHSFKFPNRPQPRRVCVSQACDCCRTAKLKCSGLPPELSGPPADPTLVCDRCRKKSLPCTFGLERLKRGRPRKEKELEGFSTIVFREIEIMAPPVRYTGSLPQWRKRERGGKVLGKGKGSPVRENLVCEPVPGEDNTSRSNWANRPSAPAPAPIADAYKGYVTYDDSQTIPASQPARLDDVLASHPSPVSQHQVHRPRHC</sequence>
<evidence type="ECO:0000259" key="2">
    <source>
        <dbReference type="PROSITE" id="PS50048"/>
    </source>
</evidence>
<dbReference type="EMBL" id="KQ965732">
    <property type="protein sequence ID" value="KXS21625.1"/>
    <property type="molecule type" value="Genomic_DNA"/>
</dbReference>
<feature type="region of interest" description="Disordered" evidence="1">
    <location>
        <begin position="1"/>
        <end position="36"/>
    </location>
</feature>
<dbReference type="GO" id="GO:0008270">
    <property type="term" value="F:zinc ion binding"/>
    <property type="evidence" value="ECO:0007669"/>
    <property type="project" value="InterPro"/>
</dbReference>
<gene>
    <name evidence="3" type="ORF">M427DRAFT_150956</name>
</gene>